<dbReference type="SUPFAM" id="SSF74653">
    <property type="entry name" value="TolA/TonB C-terminal domain"/>
    <property type="match status" value="1"/>
</dbReference>
<protein>
    <recommendedName>
        <fullName evidence="4">TonB family C-terminal domain-containing protein</fullName>
    </recommendedName>
</protein>
<proteinExistence type="predicted"/>
<evidence type="ECO:0000313" key="2">
    <source>
        <dbReference type="EMBL" id="GGZ52475.1"/>
    </source>
</evidence>
<feature type="signal peptide" evidence="1">
    <location>
        <begin position="1"/>
        <end position="23"/>
    </location>
</feature>
<evidence type="ECO:0000313" key="3">
    <source>
        <dbReference type="Proteomes" id="UP000643403"/>
    </source>
</evidence>
<keyword evidence="3" id="KW-1185">Reference proteome</keyword>
<dbReference type="Gene3D" id="3.30.2420.10">
    <property type="entry name" value="TonB"/>
    <property type="match status" value="1"/>
</dbReference>
<keyword evidence="1" id="KW-0732">Signal</keyword>
<reference evidence="3" key="1">
    <citation type="journal article" date="2019" name="Int. J. Syst. Evol. Microbiol.">
        <title>The Global Catalogue of Microorganisms (GCM) 10K type strain sequencing project: providing services to taxonomists for standard genome sequencing and annotation.</title>
        <authorList>
            <consortium name="The Broad Institute Genomics Platform"/>
            <consortium name="The Broad Institute Genome Sequencing Center for Infectious Disease"/>
            <person name="Wu L."/>
            <person name="Ma J."/>
        </authorList>
    </citation>
    <scope>NUCLEOTIDE SEQUENCE [LARGE SCALE GENOMIC DNA]</scope>
    <source>
        <strain evidence="3">KCTC 22558</strain>
    </source>
</reference>
<sequence length="182" mass="19439">MDRIRSLCSLVALAVGMAGAAQAQEVSPAPRMIGPEELPTYWTVAAQAPVPYPADLASRDVTGCVTLAYLIEPDGTTSEFRTLDAAASSRSPLAKRQAIEAFARAAAAAASTWRYAPVGEARRTLTASIVEFGVEGSAAAGQCGTGDVARALRNGVEWDEVLKGLYEARWRLNTNRIERRTR</sequence>
<dbReference type="EMBL" id="BMXY01000001">
    <property type="protein sequence ID" value="GGZ52475.1"/>
    <property type="molecule type" value="Genomic_DNA"/>
</dbReference>
<evidence type="ECO:0000256" key="1">
    <source>
        <dbReference type="SAM" id="SignalP"/>
    </source>
</evidence>
<comment type="caution">
    <text evidence="2">The sequence shown here is derived from an EMBL/GenBank/DDBJ whole genome shotgun (WGS) entry which is preliminary data.</text>
</comment>
<dbReference type="RefSeq" id="WP_189446466.1">
    <property type="nucleotide sequence ID" value="NZ_BMXY01000001.1"/>
</dbReference>
<gene>
    <name evidence="2" type="ORF">GCM10008101_01930</name>
</gene>
<dbReference type="Proteomes" id="UP000643403">
    <property type="component" value="Unassembled WGS sequence"/>
</dbReference>
<feature type="chain" id="PRO_5047045484" description="TonB family C-terminal domain-containing protein" evidence="1">
    <location>
        <begin position="24"/>
        <end position="182"/>
    </location>
</feature>
<organism evidence="2 3">
    <name type="scientific">Cognatilysobacter xinjiangensis</name>
    <dbReference type="NCBI Taxonomy" id="546892"/>
    <lineage>
        <taxon>Bacteria</taxon>
        <taxon>Pseudomonadati</taxon>
        <taxon>Pseudomonadota</taxon>
        <taxon>Gammaproteobacteria</taxon>
        <taxon>Lysobacterales</taxon>
        <taxon>Lysobacteraceae</taxon>
        <taxon>Cognatilysobacter</taxon>
    </lineage>
</organism>
<name>A0ABQ3BNR1_9GAMM</name>
<evidence type="ECO:0008006" key="4">
    <source>
        <dbReference type="Google" id="ProtNLM"/>
    </source>
</evidence>
<accession>A0ABQ3BNR1</accession>